<feature type="region of interest" description="Disordered" evidence="1">
    <location>
        <begin position="32"/>
        <end position="71"/>
    </location>
</feature>
<dbReference type="AlphaFoldDB" id="C6WLS5"/>
<dbReference type="HOGENOM" id="CLU_948753_0_0_11"/>
<feature type="compositionally biased region" description="Polar residues" evidence="1">
    <location>
        <begin position="246"/>
        <end position="255"/>
    </location>
</feature>
<feature type="compositionally biased region" description="Basic and acidic residues" evidence="1">
    <location>
        <begin position="193"/>
        <end position="203"/>
    </location>
</feature>
<evidence type="ECO:0000256" key="1">
    <source>
        <dbReference type="SAM" id="MobiDB-lite"/>
    </source>
</evidence>
<evidence type="ECO:0000313" key="3">
    <source>
        <dbReference type="Proteomes" id="UP000002213"/>
    </source>
</evidence>
<name>C6WLS5_ACTMD</name>
<protein>
    <submittedName>
        <fullName evidence="2">Uncharacterized protein</fullName>
    </submittedName>
</protein>
<sequence>MSLRQASGRRSYPSVTACDRSRNHHARYVTARSRGVHHDSRPALLGRGVRGRGAHRCGSPRARELSGAAAAGPQRSRAQLLSALVLSSATAARPQRSGAQLLLAPVLRGATAVPWRSIGAGPACASPRALAPCTSPRGRGAMRAGQLNARARHAQARARGDREAVASDGAPGVHGRGLVKAGRDARWASGPARHPESSRDAARPVRRPRSALADQLRPSQPRSAGRPHPRMRHNRHESGSRRIEHQTTWSRTFAQSPGRVKVNSPRARPRAAGEPLFQVSHQGERSACSAKPQ</sequence>
<reference evidence="2 3" key="1">
    <citation type="journal article" date="2009" name="Stand. Genomic Sci.">
        <title>Complete genome sequence of Actinosynnema mirum type strain (101).</title>
        <authorList>
            <person name="Land M."/>
            <person name="Lapidus A."/>
            <person name="Mayilraj S."/>
            <person name="Chen F."/>
            <person name="Copeland A."/>
            <person name="Del Rio T.G."/>
            <person name="Nolan M."/>
            <person name="Lucas S."/>
            <person name="Tice H."/>
            <person name="Cheng J.F."/>
            <person name="Chertkov O."/>
            <person name="Bruce D."/>
            <person name="Goodwin L."/>
            <person name="Pitluck S."/>
            <person name="Rohde M."/>
            <person name="Goker M."/>
            <person name="Pati A."/>
            <person name="Ivanova N."/>
            <person name="Mavromatis K."/>
            <person name="Chen A."/>
            <person name="Palaniappan K."/>
            <person name="Hauser L."/>
            <person name="Chang Y.J."/>
            <person name="Jeffries C.C."/>
            <person name="Brettin T."/>
            <person name="Detter J.C."/>
            <person name="Han C."/>
            <person name="Chain P."/>
            <person name="Tindall B.J."/>
            <person name="Bristow J."/>
            <person name="Eisen J.A."/>
            <person name="Markowitz V."/>
            <person name="Hugenholtz P."/>
            <person name="Kyrpides N.C."/>
            <person name="Klenk H.P."/>
        </authorList>
    </citation>
    <scope>NUCLEOTIDE SEQUENCE [LARGE SCALE GENOMIC DNA]</scope>
    <source>
        <strain evidence="3">ATCC 29888 / DSM 43827 / JCM 3225 / NBRC 14064 / NCIMB 13271 / NRRL B-12336 / IMRU 3971 / 101</strain>
    </source>
</reference>
<keyword evidence="3" id="KW-1185">Reference proteome</keyword>
<feature type="compositionally biased region" description="Basic and acidic residues" evidence="1">
    <location>
        <begin position="236"/>
        <end position="245"/>
    </location>
</feature>
<dbReference type="KEGG" id="ami:Amir_6510"/>
<gene>
    <name evidence="2" type="ordered locus">Amir_6510</name>
</gene>
<organism evidence="2 3">
    <name type="scientific">Actinosynnema mirum (strain ATCC 29888 / DSM 43827 / JCM 3225 / NBRC 14064 / NCIMB 13271 / NRRL B-12336 / IMRU 3971 / 101)</name>
    <dbReference type="NCBI Taxonomy" id="446462"/>
    <lineage>
        <taxon>Bacteria</taxon>
        <taxon>Bacillati</taxon>
        <taxon>Actinomycetota</taxon>
        <taxon>Actinomycetes</taxon>
        <taxon>Pseudonocardiales</taxon>
        <taxon>Pseudonocardiaceae</taxon>
        <taxon>Actinosynnema</taxon>
    </lineage>
</organism>
<dbReference type="Proteomes" id="UP000002213">
    <property type="component" value="Chromosome"/>
</dbReference>
<evidence type="ECO:0000313" key="2">
    <source>
        <dbReference type="EMBL" id="ACU40310.1"/>
    </source>
</evidence>
<accession>C6WLS5</accession>
<proteinExistence type="predicted"/>
<feature type="compositionally biased region" description="Basic residues" evidence="1">
    <location>
        <begin position="225"/>
        <end position="235"/>
    </location>
</feature>
<feature type="region of interest" description="Disordered" evidence="1">
    <location>
        <begin position="135"/>
        <end position="293"/>
    </location>
</feature>
<dbReference type="EMBL" id="CP001630">
    <property type="protein sequence ID" value="ACU40310.1"/>
    <property type="molecule type" value="Genomic_DNA"/>
</dbReference>